<keyword evidence="2 4" id="KW-0067">ATP-binding</keyword>
<dbReference type="EMBL" id="CAXHTA020000009">
    <property type="protein sequence ID" value="CAL5223920.1"/>
    <property type="molecule type" value="Genomic_DNA"/>
</dbReference>
<dbReference type="InterPro" id="IPR016467">
    <property type="entry name" value="DNA_recomb/repair_RecA-like"/>
</dbReference>
<reference evidence="8 9" key="1">
    <citation type="submission" date="2024-06" db="EMBL/GenBank/DDBJ databases">
        <authorList>
            <person name="Kraege A."/>
            <person name="Thomma B."/>
        </authorList>
    </citation>
    <scope>NUCLEOTIDE SEQUENCE [LARGE SCALE GENOMIC DNA]</scope>
</reference>
<feature type="region of interest" description="Disordered" evidence="5">
    <location>
        <begin position="198"/>
        <end position="220"/>
    </location>
</feature>
<evidence type="ECO:0000256" key="5">
    <source>
        <dbReference type="SAM" id="MobiDB-lite"/>
    </source>
</evidence>
<dbReference type="SUPFAM" id="SSF47794">
    <property type="entry name" value="Rad51 N-terminal domain-like"/>
    <property type="match status" value="1"/>
</dbReference>
<dbReference type="InterPro" id="IPR020588">
    <property type="entry name" value="RecA_ATP-bd"/>
</dbReference>
<dbReference type="InterPro" id="IPR010995">
    <property type="entry name" value="DNA_repair_Rad51/TF_NusA_a-hlx"/>
</dbReference>
<evidence type="ECO:0000313" key="8">
    <source>
        <dbReference type="EMBL" id="CAL5223920.1"/>
    </source>
</evidence>
<dbReference type="InterPro" id="IPR027417">
    <property type="entry name" value="P-loop_NTPase"/>
</dbReference>
<evidence type="ECO:0000313" key="9">
    <source>
        <dbReference type="Proteomes" id="UP001497392"/>
    </source>
</evidence>
<dbReference type="PIRSF" id="PIRSF005856">
    <property type="entry name" value="Rad51"/>
    <property type="match status" value="1"/>
</dbReference>
<feature type="domain" description="RecA family profile 1" evidence="6">
    <location>
        <begin position="73"/>
        <end position="175"/>
    </location>
</feature>
<dbReference type="Gene3D" id="3.40.50.300">
    <property type="entry name" value="P-loop containing nucleotide triphosphate hydrolases"/>
    <property type="match status" value="2"/>
</dbReference>
<dbReference type="Proteomes" id="UP001497392">
    <property type="component" value="Unassembled WGS sequence"/>
</dbReference>
<dbReference type="InterPro" id="IPR013632">
    <property type="entry name" value="Rad51_C"/>
</dbReference>
<feature type="domain" description="RecA family profile 2" evidence="7">
    <location>
        <begin position="244"/>
        <end position="307"/>
    </location>
</feature>
<keyword evidence="1 4" id="KW-0547">Nucleotide-binding</keyword>
<dbReference type="PROSITE" id="PS50162">
    <property type="entry name" value="RECA_2"/>
    <property type="match status" value="1"/>
</dbReference>
<dbReference type="PANTHER" id="PTHR22942:SF30">
    <property type="entry name" value="MEIOTIC RECOMBINATION PROTEIN DMC1_LIM15 HOMOLOG"/>
    <property type="match status" value="1"/>
</dbReference>
<protein>
    <submittedName>
        <fullName evidence="8">G6520 protein</fullName>
    </submittedName>
</protein>
<dbReference type="Pfam" id="PF08423">
    <property type="entry name" value="Rad51"/>
    <property type="match status" value="2"/>
</dbReference>
<feature type="compositionally biased region" description="Basic and acidic residues" evidence="5">
    <location>
        <begin position="198"/>
        <end position="213"/>
    </location>
</feature>
<evidence type="ECO:0000256" key="4">
    <source>
        <dbReference type="RuleBase" id="RU003422"/>
    </source>
</evidence>
<dbReference type="Gene3D" id="1.10.150.20">
    <property type="entry name" value="5' to 3' exonuclease, C-terminal subdomain"/>
    <property type="match status" value="1"/>
</dbReference>
<organism evidence="8 9">
    <name type="scientific">Coccomyxa viridis</name>
    <dbReference type="NCBI Taxonomy" id="1274662"/>
    <lineage>
        <taxon>Eukaryota</taxon>
        <taxon>Viridiplantae</taxon>
        <taxon>Chlorophyta</taxon>
        <taxon>core chlorophytes</taxon>
        <taxon>Trebouxiophyceae</taxon>
        <taxon>Trebouxiophyceae incertae sedis</taxon>
        <taxon>Coccomyxaceae</taxon>
        <taxon>Coccomyxa</taxon>
    </lineage>
</organism>
<gene>
    <name evidence="8" type="primary">g6520</name>
    <name evidence="8" type="ORF">VP750_LOCUS5579</name>
</gene>
<dbReference type="SUPFAM" id="SSF52540">
    <property type="entry name" value="P-loop containing nucleoside triphosphate hydrolases"/>
    <property type="match status" value="1"/>
</dbReference>
<name>A0ABP1FZI8_9CHLO</name>
<accession>A0ABP1FZI8</accession>
<proteinExistence type="inferred from homology"/>
<evidence type="ECO:0000256" key="2">
    <source>
        <dbReference type="ARBA" id="ARBA00022840"/>
    </source>
</evidence>
<dbReference type="PROSITE" id="PS50163">
    <property type="entry name" value="RECA_3"/>
    <property type="match status" value="1"/>
</dbReference>
<comment type="similarity">
    <text evidence="4">Belongs to the RecA family.</text>
</comment>
<comment type="caution">
    <text evidence="8">The sequence shown here is derived from an EMBL/GenBank/DDBJ whole genome shotgun (WGS) entry which is preliminary data.</text>
</comment>
<dbReference type="InterPro" id="IPR020587">
    <property type="entry name" value="RecA_monomer-monomer_interface"/>
</dbReference>
<evidence type="ECO:0000259" key="7">
    <source>
        <dbReference type="PROSITE" id="PS50163"/>
    </source>
</evidence>
<evidence type="ECO:0000256" key="3">
    <source>
        <dbReference type="ARBA" id="ARBA00023125"/>
    </source>
</evidence>
<keyword evidence="9" id="KW-1185">Reference proteome</keyword>
<evidence type="ECO:0000256" key="1">
    <source>
        <dbReference type="ARBA" id="ARBA00022741"/>
    </source>
</evidence>
<dbReference type="PANTHER" id="PTHR22942">
    <property type="entry name" value="RECA/RAD51/RADA DNA STRAND-PAIRING FAMILY MEMBER"/>
    <property type="match status" value="1"/>
</dbReference>
<evidence type="ECO:0000259" key="6">
    <source>
        <dbReference type="PROSITE" id="PS50162"/>
    </source>
</evidence>
<sequence>MTVECSFSGDIKKAKEAGYHTCESLLMNTRKKLAEIKGLSDAKVEKLLDAARKLCASYGWQTAKIMEIQRQKEIVKISVGAQAVNKLLGGGIESRCITEIYGEFRTGKTQICHTLCVTTQLPVEQGGGAGKARPYLLIGNVAYIDTEGTFRAEKIRAIATRFDLDADAVLDNVKLPSTLLSYLQRWPEIHPVALPRGAGREAAEAGLHDEPSQEGKPTPLTSLSEEFNVAVVITNHVVSDPSGGAVFVADPKKPVGGHVLAHACTIRLSLRKGKGEQRLMKVVDAPNLPEAEASFQLSSEGIIDYKD</sequence>
<keyword evidence="3" id="KW-0238">DNA-binding</keyword>